<feature type="transmembrane region" description="Helical" evidence="7">
    <location>
        <begin position="194"/>
        <end position="213"/>
    </location>
</feature>
<evidence type="ECO:0000256" key="1">
    <source>
        <dbReference type="ARBA" id="ARBA00004651"/>
    </source>
</evidence>
<feature type="transmembrane region" description="Helical" evidence="7">
    <location>
        <begin position="344"/>
        <end position="366"/>
    </location>
</feature>
<dbReference type="InterPro" id="IPR042094">
    <property type="entry name" value="T2SS_GspF_sf"/>
</dbReference>
<dbReference type="GO" id="GO:0005886">
    <property type="term" value="C:plasma membrane"/>
    <property type="evidence" value="ECO:0007669"/>
    <property type="project" value="UniProtKB-SubCell"/>
</dbReference>
<evidence type="ECO:0000256" key="6">
    <source>
        <dbReference type="ARBA" id="ARBA00023136"/>
    </source>
</evidence>
<dbReference type="RefSeq" id="WP_104516577.1">
    <property type="nucleotide sequence ID" value="NZ_MQVW01000001.1"/>
</dbReference>
<comment type="subcellular location">
    <subcellularLocation>
        <location evidence="1">Cell membrane</location>
        <topology evidence="1">Multi-pass membrane protein</topology>
    </subcellularLocation>
</comment>
<evidence type="ECO:0000259" key="8">
    <source>
        <dbReference type="Pfam" id="PF00482"/>
    </source>
</evidence>
<feature type="transmembrane region" description="Helical" evidence="7">
    <location>
        <begin position="138"/>
        <end position="160"/>
    </location>
</feature>
<dbReference type="PRINTS" id="PR00812">
    <property type="entry name" value="BCTERIALGSPF"/>
</dbReference>
<comment type="similarity">
    <text evidence="2">Belongs to the GSP F family.</text>
</comment>
<dbReference type="AlphaFoldDB" id="A0A2S6IFV7"/>
<evidence type="ECO:0000313" key="10">
    <source>
        <dbReference type="Proteomes" id="UP000239002"/>
    </source>
</evidence>
<evidence type="ECO:0000256" key="7">
    <source>
        <dbReference type="SAM" id="Phobius"/>
    </source>
</evidence>
<keyword evidence="4 7" id="KW-0812">Transmembrane</keyword>
<gene>
    <name evidence="9" type="ORF">LY01_02782</name>
</gene>
<evidence type="ECO:0000256" key="2">
    <source>
        <dbReference type="ARBA" id="ARBA00005745"/>
    </source>
</evidence>
<dbReference type="OrthoDB" id="1523422at2"/>
<sequence>MAIDFSQHTIKNEFAPDNSEPRSGISIFSFLNKLGIKEREMFYRELSVLLTSGLDLKSSYEILKSQYKNKKVLYKMISSILISTSSGKGIRESFEIAGGCSQFELISLSIAEETKNLPLVLENLADYFKSKIELKRQIISLLTYPVIILLITAGVLYFMLDMVVPMFSNVFKQFGADLPYLTRKIMNISQDLSFYTYTILGSVVSLVVVNKVFSKNEQFNIAKEKTLFRVPVFGALLKTIALNRFCSSMSILLDSNVQLTKALSLSQEVMEYKTLRIAIACIENDIALGKSLSESMVNFNIFDTKMITMISVGEKSNSLVKMFNQLSLQYNDDVSHKAKLIGTILEPLIIVVIGTIVGVIMIAMYAPMFDLSKIMSP</sequence>
<keyword evidence="6 7" id="KW-0472">Membrane</keyword>
<keyword evidence="5 7" id="KW-1133">Transmembrane helix</keyword>
<name>A0A2S6IFV7_9FLAO</name>
<dbReference type="InterPro" id="IPR018076">
    <property type="entry name" value="T2SS_GspF_dom"/>
</dbReference>
<dbReference type="EMBL" id="PTJE01000008">
    <property type="protein sequence ID" value="PPK93077.1"/>
    <property type="molecule type" value="Genomic_DNA"/>
</dbReference>
<dbReference type="Gene3D" id="1.20.81.30">
    <property type="entry name" value="Type II secretion system (T2SS), domain F"/>
    <property type="match status" value="2"/>
</dbReference>
<dbReference type="PANTHER" id="PTHR30012">
    <property type="entry name" value="GENERAL SECRETION PATHWAY PROTEIN"/>
    <property type="match status" value="1"/>
</dbReference>
<evidence type="ECO:0000256" key="3">
    <source>
        <dbReference type="ARBA" id="ARBA00022475"/>
    </source>
</evidence>
<dbReference type="PANTHER" id="PTHR30012:SF0">
    <property type="entry name" value="TYPE II SECRETION SYSTEM PROTEIN F-RELATED"/>
    <property type="match status" value="1"/>
</dbReference>
<evidence type="ECO:0000256" key="4">
    <source>
        <dbReference type="ARBA" id="ARBA00022692"/>
    </source>
</evidence>
<proteinExistence type="inferred from homology"/>
<feature type="domain" description="Type II secretion system protein GspF" evidence="8">
    <location>
        <begin position="245"/>
        <end position="367"/>
    </location>
</feature>
<reference evidence="9 10" key="1">
    <citation type="submission" date="2018-02" db="EMBL/GenBank/DDBJ databases">
        <title>Genomic Encyclopedia of Archaeal and Bacterial Type Strains, Phase II (KMG-II): from individual species to whole genera.</title>
        <authorList>
            <person name="Goeker M."/>
        </authorList>
    </citation>
    <scope>NUCLEOTIDE SEQUENCE [LARGE SCALE GENOMIC DNA]</scope>
    <source>
        <strain evidence="9 10">DSM 16809</strain>
    </source>
</reference>
<keyword evidence="10" id="KW-1185">Reference proteome</keyword>
<keyword evidence="3" id="KW-1003">Cell membrane</keyword>
<protein>
    <submittedName>
        <fullName evidence="9">Type IV pilus assembly protein PilC</fullName>
    </submittedName>
</protein>
<comment type="caution">
    <text evidence="9">The sequence shown here is derived from an EMBL/GenBank/DDBJ whole genome shotgun (WGS) entry which is preliminary data.</text>
</comment>
<dbReference type="InterPro" id="IPR003004">
    <property type="entry name" value="GspF/PilC"/>
</dbReference>
<organism evidence="9 10">
    <name type="scientific">Nonlabens xylanidelens</name>
    <dbReference type="NCBI Taxonomy" id="191564"/>
    <lineage>
        <taxon>Bacteria</taxon>
        <taxon>Pseudomonadati</taxon>
        <taxon>Bacteroidota</taxon>
        <taxon>Flavobacteriia</taxon>
        <taxon>Flavobacteriales</taxon>
        <taxon>Flavobacteriaceae</taxon>
        <taxon>Nonlabens</taxon>
    </lineage>
</organism>
<accession>A0A2S6IFV7</accession>
<dbReference type="Proteomes" id="UP000239002">
    <property type="component" value="Unassembled WGS sequence"/>
</dbReference>
<dbReference type="Pfam" id="PF00482">
    <property type="entry name" value="T2SSF"/>
    <property type="match status" value="2"/>
</dbReference>
<feature type="domain" description="Type II secretion system protein GspF" evidence="8">
    <location>
        <begin position="42"/>
        <end position="165"/>
    </location>
</feature>
<evidence type="ECO:0000256" key="5">
    <source>
        <dbReference type="ARBA" id="ARBA00022989"/>
    </source>
</evidence>
<evidence type="ECO:0000313" key="9">
    <source>
        <dbReference type="EMBL" id="PPK93077.1"/>
    </source>
</evidence>